<accession>A0A0W7WFY3</accession>
<sequence>MKLLNIAAIGAFALAASTVAGAADHHKKKHYQRWGYSVHDTACDKHLCYTPYTPYSKGHYGHIRCKDVTKRLTYVDGHLDCVPRKTAVAH</sequence>
<dbReference type="AlphaFoldDB" id="A0A0W7WFY3"/>
<reference evidence="2 3" key="1">
    <citation type="submission" date="2015-12" db="EMBL/GenBank/DDBJ databases">
        <authorList>
            <person name="Shamseldin A."/>
            <person name="Moawad H."/>
            <person name="Abd El-Rahim W.M."/>
            <person name="Sadowsky M.J."/>
        </authorList>
    </citation>
    <scope>NUCLEOTIDE SEQUENCE [LARGE SCALE GENOMIC DNA]</scope>
    <source>
        <strain evidence="2 3">SJ5A-1</strain>
    </source>
</reference>
<feature type="chain" id="PRO_5006936253" description="YARHG domain-containing protein" evidence="1">
    <location>
        <begin position="23"/>
        <end position="90"/>
    </location>
</feature>
<evidence type="ECO:0000313" key="2">
    <source>
        <dbReference type="EMBL" id="KUF09412.1"/>
    </source>
</evidence>
<gene>
    <name evidence="2" type="ORF">AVJ23_17365</name>
</gene>
<dbReference type="STRING" id="1685382.AVJ23_17365"/>
<comment type="caution">
    <text evidence="2">The sequence shown here is derived from an EMBL/GenBank/DDBJ whole genome shotgun (WGS) entry which is preliminary data.</text>
</comment>
<evidence type="ECO:0000256" key="1">
    <source>
        <dbReference type="SAM" id="SignalP"/>
    </source>
</evidence>
<keyword evidence="3" id="KW-1185">Reference proteome</keyword>
<protein>
    <recommendedName>
        <fullName evidence="4">YARHG domain-containing protein</fullName>
    </recommendedName>
</protein>
<name>A0A0W7WFY3_9RHOB</name>
<proteinExistence type="predicted"/>
<dbReference type="OrthoDB" id="7875666at2"/>
<dbReference type="RefSeq" id="WP_058863488.1">
    <property type="nucleotide sequence ID" value="NZ_LPXO01000013.1"/>
</dbReference>
<evidence type="ECO:0008006" key="4">
    <source>
        <dbReference type="Google" id="ProtNLM"/>
    </source>
</evidence>
<organism evidence="2 3">
    <name type="scientific">Pseudoponticoccus marisrubri</name>
    <dbReference type="NCBI Taxonomy" id="1685382"/>
    <lineage>
        <taxon>Bacteria</taxon>
        <taxon>Pseudomonadati</taxon>
        <taxon>Pseudomonadota</taxon>
        <taxon>Alphaproteobacteria</taxon>
        <taxon>Rhodobacterales</taxon>
        <taxon>Roseobacteraceae</taxon>
        <taxon>Pseudoponticoccus</taxon>
    </lineage>
</organism>
<dbReference type="EMBL" id="LPXO01000013">
    <property type="protein sequence ID" value="KUF09412.1"/>
    <property type="molecule type" value="Genomic_DNA"/>
</dbReference>
<dbReference type="Proteomes" id="UP000054396">
    <property type="component" value="Unassembled WGS sequence"/>
</dbReference>
<feature type="signal peptide" evidence="1">
    <location>
        <begin position="1"/>
        <end position="22"/>
    </location>
</feature>
<keyword evidence="1" id="KW-0732">Signal</keyword>
<evidence type="ECO:0000313" key="3">
    <source>
        <dbReference type="Proteomes" id="UP000054396"/>
    </source>
</evidence>